<dbReference type="OrthoDB" id="9822810at2"/>
<name>A0A1C3E7F7_9PLAN</name>
<organism evidence="1 2">
    <name type="scientific">Planctopirus hydrillae</name>
    <dbReference type="NCBI Taxonomy" id="1841610"/>
    <lineage>
        <taxon>Bacteria</taxon>
        <taxon>Pseudomonadati</taxon>
        <taxon>Planctomycetota</taxon>
        <taxon>Planctomycetia</taxon>
        <taxon>Planctomycetales</taxon>
        <taxon>Planctomycetaceae</taxon>
        <taxon>Planctopirus</taxon>
    </lineage>
</organism>
<accession>A0A1C3E7F7</accession>
<proteinExistence type="predicted"/>
<evidence type="ECO:0000313" key="1">
    <source>
        <dbReference type="EMBL" id="ODA29099.1"/>
    </source>
</evidence>
<keyword evidence="2" id="KW-1185">Reference proteome</keyword>
<dbReference type="AlphaFoldDB" id="A0A1C3E7F7"/>
<protein>
    <submittedName>
        <fullName evidence="1">Uncharacterized protein</fullName>
    </submittedName>
</protein>
<dbReference type="Proteomes" id="UP000094828">
    <property type="component" value="Unassembled WGS sequence"/>
</dbReference>
<gene>
    <name evidence="1" type="ORF">A6X21_09800</name>
</gene>
<evidence type="ECO:0000313" key="2">
    <source>
        <dbReference type="Proteomes" id="UP000094828"/>
    </source>
</evidence>
<comment type="caution">
    <text evidence="1">The sequence shown here is derived from an EMBL/GenBank/DDBJ whole genome shotgun (WGS) entry which is preliminary data.</text>
</comment>
<sequence length="156" mass="18339">MRIGLTFGEFVELERKPIVRGEQLLTIEEAAEHIRQRGYCCRQQSLKLLMKCRQLEASNRIWTQDLIESCCDYFETHEFFTPYVEMCRVLGCNYFALLRALKDASERESEKYGTGVRMDDQLFVMHRSPAREEHAAVITFTFCEDIRDRLIRGEGV</sequence>
<dbReference type="EMBL" id="LYDR01000144">
    <property type="protein sequence ID" value="ODA29099.1"/>
    <property type="molecule type" value="Genomic_DNA"/>
</dbReference>
<reference evidence="1 2" key="1">
    <citation type="submission" date="2016-05" db="EMBL/GenBank/DDBJ databases">
        <title>Genomic and physiological characterization of Planctopirus sp. isolated from fresh water lake.</title>
        <authorList>
            <person name="Subhash Y."/>
            <person name="Ramana C."/>
        </authorList>
    </citation>
    <scope>NUCLEOTIDE SEQUENCE [LARGE SCALE GENOMIC DNA]</scope>
    <source>
        <strain evidence="1 2">JC280</strain>
    </source>
</reference>